<dbReference type="SUPFAM" id="SSF52172">
    <property type="entry name" value="CheY-like"/>
    <property type="match status" value="1"/>
</dbReference>
<reference evidence="10" key="1">
    <citation type="submission" date="2020-11" db="EMBL/GenBank/DDBJ databases">
        <title>Sequencing the genomes of 1000 actinobacteria strains.</title>
        <authorList>
            <person name="Klenk H.-P."/>
        </authorList>
    </citation>
    <scope>NUCLEOTIDE SEQUENCE</scope>
    <source>
        <strain evidence="10">DSM 45356</strain>
    </source>
</reference>
<proteinExistence type="predicted"/>
<dbReference type="SMART" id="SM00862">
    <property type="entry name" value="Trans_reg_C"/>
    <property type="match status" value="1"/>
</dbReference>
<dbReference type="GO" id="GO:0006355">
    <property type="term" value="P:regulation of DNA-templated transcription"/>
    <property type="evidence" value="ECO:0007669"/>
    <property type="project" value="InterPro"/>
</dbReference>
<dbReference type="Gene3D" id="6.10.250.690">
    <property type="match status" value="1"/>
</dbReference>
<dbReference type="InterPro" id="IPR039420">
    <property type="entry name" value="WalR-like"/>
</dbReference>
<keyword evidence="4 7" id="KW-0238">DNA-binding</keyword>
<name>A0A8J7KQX7_9ACTN</name>
<comment type="caution">
    <text evidence="10">The sequence shown here is derived from an EMBL/GenBank/DDBJ whole genome shotgun (WGS) entry which is preliminary data.</text>
</comment>
<evidence type="ECO:0000259" key="8">
    <source>
        <dbReference type="PROSITE" id="PS50110"/>
    </source>
</evidence>
<dbReference type="InterPro" id="IPR016032">
    <property type="entry name" value="Sig_transdc_resp-reg_C-effctor"/>
</dbReference>
<dbReference type="PANTHER" id="PTHR48111">
    <property type="entry name" value="REGULATOR OF RPOS"/>
    <property type="match status" value="1"/>
</dbReference>
<gene>
    <name evidence="10" type="ORF">IW245_004131</name>
</gene>
<dbReference type="PROSITE" id="PS50110">
    <property type="entry name" value="RESPONSE_REGULATORY"/>
    <property type="match status" value="1"/>
</dbReference>
<dbReference type="CDD" id="cd00383">
    <property type="entry name" value="trans_reg_C"/>
    <property type="match status" value="1"/>
</dbReference>
<evidence type="ECO:0000256" key="3">
    <source>
        <dbReference type="ARBA" id="ARBA00023015"/>
    </source>
</evidence>
<evidence type="ECO:0000256" key="1">
    <source>
        <dbReference type="ARBA" id="ARBA00022553"/>
    </source>
</evidence>
<feature type="DNA-binding region" description="OmpR/PhoB-type" evidence="7">
    <location>
        <begin position="92"/>
        <end position="191"/>
    </location>
</feature>
<feature type="domain" description="Response regulatory" evidence="8">
    <location>
        <begin position="1"/>
        <end position="82"/>
    </location>
</feature>
<dbReference type="InterPro" id="IPR001789">
    <property type="entry name" value="Sig_transdc_resp-reg_receiver"/>
</dbReference>
<dbReference type="InterPro" id="IPR036388">
    <property type="entry name" value="WH-like_DNA-bd_sf"/>
</dbReference>
<evidence type="ECO:0000259" key="9">
    <source>
        <dbReference type="PROSITE" id="PS51755"/>
    </source>
</evidence>
<dbReference type="EMBL" id="JADOUF010000001">
    <property type="protein sequence ID" value="MBG6137937.1"/>
    <property type="molecule type" value="Genomic_DNA"/>
</dbReference>
<evidence type="ECO:0000313" key="10">
    <source>
        <dbReference type="EMBL" id="MBG6137937.1"/>
    </source>
</evidence>
<dbReference type="SMART" id="SM00448">
    <property type="entry name" value="REC"/>
    <property type="match status" value="1"/>
</dbReference>
<accession>A0A8J7KQX7</accession>
<keyword evidence="5" id="KW-0804">Transcription</keyword>
<feature type="modified residue" description="4-aspartylphosphate" evidence="6">
    <location>
        <position position="18"/>
    </location>
</feature>
<evidence type="ECO:0000256" key="6">
    <source>
        <dbReference type="PROSITE-ProRule" id="PRU00169"/>
    </source>
</evidence>
<dbReference type="Gene3D" id="3.40.50.2300">
    <property type="match status" value="1"/>
</dbReference>
<feature type="domain" description="OmpR/PhoB-type" evidence="9">
    <location>
        <begin position="92"/>
        <end position="191"/>
    </location>
</feature>
<sequence length="193" mass="21242">MTGIREVTGWDPDVVVLDLGLPDLDGSVTLSMIRAVSRVPVLIATARDTEYEIIRMLNAGADDYLIKPFSADHLAARISAVLRRATPREHAAELIEVGGLRLDLGARDASFDGTPLRLSKREFDLLAYLAARPGRVVGRRELLTEVWHTPYGGDDQTIDVHVSWLRRKLGESAAQPKYLHTVRGVGVKLVAPE</sequence>
<dbReference type="PANTHER" id="PTHR48111:SF4">
    <property type="entry name" value="DNA-BINDING DUAL TRANSCRIPTIONAL REGULATOR OMPR"/>
    <property type="match status" value="1"/>
</dbReference>
<evidence type="ECO:0000256" key="2">
    <source>
        <dbReference type="ARBA" id="ARBA00023012"/>
    </source>
</evidence>
<evidence type="ECO:0000256" key="5">
    <source>
        <dbReference type="ARBA" id="ARBA00023163"/>
    </source>
</evidence>
<dbReference type="GO" id="GO:0000976">
    <property type="term" value="F:transcription cis-regulatory region binding"/>
    <property type="evidence" value="ECO:0007669"/>
    <property type="project" value="TreeGrafter"/>
</dbReference>
<organism evidence="10 11">
    <name type="scientific">Longispora fulva</name>
    <dbReference type="NCBI Taxonomy" id="619741"/>
    <lineage>
        <taxon>Bacteria</taxon>
        <taxon>Bacillati</taxon>
        <taxon>Actinomycetota</taxon>
        <taxon>Actinomycetes</taxon>
        <taxon>Micromonosporales</taxon>
        <taxon>Micromonosporaceae</taxon>
        <taxon>Longispora</taxon>
    </lineage>
</organism>
<dbReference type="PROSITE" id="PS51755">
    <property type="entry name" value="OMPR_PHOB"/>
    <property type="match status" value="1"/>
</dbReference>
<dbReference type="Pfam" id="PF00486">
    <property type="entry name" value="Trans_reg_C"/>
    <property type="match status" value="1"/>
</dbReference>
<dbReference type="InterPro" id="IPR001867">
    <property type="entry name" value="OmpR/PhoB-type_DNA-bd"/>
</dbReference>
<dbReference type="Pfam" id="PF00072">
    <property type="entry name" value="Response_reg"/>
    <property type="match status" value="1"/>
</dbReference>
<evidence type="ECO:0000256" key="4">
    <source>
        <dbReference type="ARBA" id="ARBA00023125"/>
    </source>
</evidence>
<dbReference type="AlphaFoldDB" id="A0A8J7KQX7"/>
<dbReference type="Proteomes" id="UP000622552">
    <property type="component" value="Unassembled WGS sequence"/>
</dbReference>
<evidence type="ECO:0000313" key="11">
    <source>
        <dbReference type="Proteomes" id="UP000622552"/>
    </source>
</evidence>
<keyword evidence="2" id="KW-0902">Two-component regulatory system</keyword>
<keyword evidence="1 6" id="KW-0597">Phosphoprotein</keyword>
<dbReference type="InterPro" id="IPR011006">
    <property type="entry name" value="CheY-like_superfamily"/>
</dbReference>
<dbReference type="GO" id="GO:0032993">
    <property type="term" value="C:protein-DNA complex"/>
    <property type="evidence" value="ECO:0007669"/>
    <property type="project" value="TreeGrafter"/>
</dbReference>
<dbReference type="Gene3D" id="1.10.10.10">
    <property type="entry name" value="Winged helix-like DNA-binding domain superfamily/Winged helix DNA-binding domain"/>
    <property type="match status" value="1"/>
</dbReference>
<protein>
    <submittedName>
        <fullName evidence="10">DNA-binding response OmpR family regulator</fullName>
    </submittedName>
</protein>
<dbReference type="GO" id="GO:0005829">
    <property type="term" value="C:cytosol"/>
    <property type="evidence" value="ECO:0007669"/>
    <property type="project" value="TreeGrafter"/>
</dbReference>
<keyword evidence="11" id="KW-1185">Reference proteome</keyword>
<evidence type="ECO:0000256" key="7">
    <source>
        <dbReference type="PROSITE-ProRule" id="PRU01091"/>
    </source>
</evidence>
<dbReference type="GO" id="GO:0000156">
    <property type="term" value="F:phosphorelay response regulator activity"/>
    <property type="evidence" value="ECO:0007669"/>
    <property type="project" value="TreeGrafter"/>
</dbReference>
<dbReference type="SUPFAM" id="SSF46894">
    <property type="entry name" value="C-terminal effector domain of the bipartite response regulators"/>
    <property type="match status" value="1"/>
</dbReference>
<dbReference type="FunFam" id="1.10.10.10:FF:000018">
    <property type="entry name" value="DNA-binding response regulator ResD"/>
    <property type="match status" value="1"/>
</dbReference>
<keyword evidence="3" id="KW-0805">Transcription regulation</keyword>